<gene>
    <name evidence="3" type="ORF">AUC71_11175</name>
</gene>
<dbReference type="Pfam" id="PF09992">
    <property type="entry name" value="NAGPA"/>
    <property type="match status" value="1"/>
</dbReference>
<name>A0A1E3WDL0_9HYPH</name>
<protein>
    <recommendedName>
        <fullName evidence="2">Phosphodiester glycosidase domain-containing protein</fullName>
    </recommendedName>
</protein>
<feature type="signal peptide" evidence="1">
    <location>
        <begin position="1"/>
        <end position="24"/>
    </location>
</feature>
<proteinExistence type="predicted"/>
<comment type="caution">
    <text evidence="3">The sequence shown here is derived from an EMBL/GenBank/DDBJ whole genome shotgun (WGS) entry which is preliminary data.</text>
</comment>
<feature type="chain" id="PRO_5009139271" description="Phosphodiester glycosidase domain-containing protein" evidence="1">
    <location>
        <begin position="25"/>
        <end position="253"/>
    </location>
</feature>
<sequence>MRLLRLVVALVVLAGAGGAARAEACRDESFSKARYIVCSFDPAKDDMRLYWRGPDGNPLRTFKALAQALEDRGKSLVFAMNGGMYEHDLSPVGLHIENGRALVEANTETVTGRPSQIPNFFKKPNGVFYLGEGTAGVLETGQFLAQKPKAQFATQSGPMLVIDGAIHPAFIVNSTDFKPRNGVGVSSDGKVHFAMTRGSVSFYEFARFFREGLGTGNALFLDGGTAPGLYAPELGRNDPPSHGGYGPIIAVVE</sequence>
<dbReference type="EMBL" id="LPWD01000159">
    <property type="protein sequence ID" value="ODS03157.1"/>
    <property type="molecule type" value="Genomic_DNA"/>
</dbReference>
<dbReference type="InterPro" id="IPR018711">
    <property type="entry name" value="NAGPA"/>
</dbReference>
<keyword evidence="4" id="KW-1185">Reference proteome</keyword>
<reference evidence="3 4" key="1">
    <citation type="journal article" date="2016" name="Environ. Microbiol.">
        <title>New Methyloceanibacter diversity from North Sea sediments includes methanotroph containing solely the soluble methane monooxygenase.</title>
        <authorList>
            <person name="Vekeman B."/>
            <person name="Kerckhof F.M."/>
            <person name="Cremers G."/>
            <person name="de Vos P."/>
            <person name="Vandamme P."/>
            <person name="Boon N."/>
            <person name="Op den Camp H.J."/>
            <person name="Heylen K."/>
        </authorList>
    </citation>
    <scope>NUCLEOTIDE SEQUENCE [LARGE SCALE GENOMIC DNA]</scope>
    <source>
        <strain evidence="3 4">R-67177</strain>
    </source>
</reference>
<evidence type="ECO:0000313" key="3">
    <source>
        <dbReference type="EMBL" id="ODS03157.1"/>
    </source>
</evidence>
<evidence type="ECO:0000256" key="1">
    <source>
        <dbReference type="SAM" id="SignalP"/>
    </source>
</evidence>
<keyword evidence="1" id="KW-0732">Signal</keyword>
<evidence type="ECO:0000313" key="4">
    <source>
        <dbReference type="Proteomes" id="UP000095042"/>
    </source>
</evidence>
<dbReference type="OrthoDB" id="5515706at2"/>
<accession>A0A1E3WDL0</accession>
<organism evidence="3 4">
    <name type="scientific">Methyloceanibacter marginalis</name>
    <dbReference type="NCBI Taxonomy" id="1774971"/>
    <lineage>
        <taxon>Bacteria</taxon>
        <taxon>Pseudomonadati</taxon>
        <taxon>Pseudomonadota</taxon>
        <taxon>Alphaproteobacteria</taxon>
        <taxon>Hyphomicrobiales</taxon>
        <taxon>Hyphomicrobiaceae</taxon>
        <taxon>Methyloceanibacter</taxon>
    </lineage>
</organism>
<dbReference type="RefSeq" id="WP_158007735.1">
    <property type="nucleotide sequence ID" value="NZ_LPWD01000159.1"/>
</dbReference>
<dbReference type="Proteomes" id="UP000095042">
    <property type="component" value="Unassembled WGS sequence"/>
</dbReference>
<dbReference type="AlphaFoldDB" id="A0A1E3WDL0"/>
<feature type="domain" description="Phosphodiester glycosidase" evidence="2">
    <location>
        <begin position="76"/>
        <end position="241"/>
    </location>
</feature>
<evidence type="ECO:0000259" key="2">
    <source>
        <dbReference type="Pfam" id="PF09992"/>
    </source>
</evidence>